<sequence>MKTSYDILGVSPNASQEEIKKAYRKLAKQHHPDANGGSAESQQRFMEISEAYKAVGDEASRHSYDQKFRQNAQGESRGAGEERASRSSASQGTRSFNMEDFSQNFEQFFGFNPKTGRPAESGKKEQAGKNQAGKSSDWFESYFGVRKNNPQILTRTTKKPYSQEGSL</sequence>
<dbReference type="Gene3D" id="1.10.287.110">
    <property type="entry name" value="DnaJ domain"/>
    <property type="match status" value="1"/>
</dbReference>
<dbReference type="SMART" id="SM00271">
    <property type="entry name" value="DnaJ"/>
    <property type="match status" value="1"/>
</dbReference>
<dbReference type="PANTHER" id="PTHR44145">
    <property type="entry name" value="DNAJ HOMOLOG SUBFAMILY A MEMBER 3, MITOCHONDRIAL"/>
    <property type="match status" value="1"/>
</dbReference>
<dbReference type="Pfam" id="PF00226">
    <property type="entry name" value="DnaJ"/>
    <property type="match status" value="1"/>
</dbReference>
<dbReference type="InterPro" id="IPR001623">
    <property type="entry name" value="DnaJ_domain"/>
</dbReference>
<keyword evidence="7" id="KW-1185">Reference proteome</keyword>
<name>A0ABY3SGB0_9BACL</name>
<protein>
    <submittedName>
        <fullName evidence="6">DnaJ domain-containing protein</fullName>
    </submittedName>
</protein>
<dbReference type="InterPro" id="IPR051938">
    <property type="entry name" value="Apopto_cytoskel_mod"/>
</dbReference>
<dbReference type="Proteomes" id="UP001649230">
    <property type="component" value="Chromosome"/>
</dbReference>
<feature type="domain" description="J" evidence="5">
    <location>
        <begin position="3"/>
        <end position="68"/>
    </location>
</feature>
<dbReference type="CDD" id="cd06257">
    <property type="entry name" value="DnaJ"/>
    <property type="match status" value="1"/>
</dbReference>
<accession>A0ABY3SGB0</accession>
<evidence type="ECO:0000256" key="2">
    <source>
        <dbReference type="ARBA" id="ARBA00023016"/>
    </source>
</evidence>
<evidence type="ECO:0000259" key="5">
    <source>
        <dbReference type="PROSITE" id="PS50076"/>
    </source>
</evidence>
<evidence type="ECO:0000256" key="4">
    <source>
        <dbReference type="SAM" id="MobiDB-lite"/>
    </source>
</evidence>
<evidence type="ECO:0000313" key="6">
    <source>
        <dbReference type="EMBL" id="UJF32221.1"/>
    </source>
</evidence>
<evidence type="ECO:0000256" key="1">
    <source>
        <dbReference type="ARBA" id="ARBA00022705"/>
    </source>
</evidence>
<reference evidence="6 7" key="1">
    <citation type="journal article" date="2024" name="Int. J. Syst. Evol. Microbiol.">
        <title>Paenibacillus hexagrammi sp. nov., a novel bacterium isolated from the gut content of Hexagrammos agrammus.</title>
        <authorList>
            <person name="Jung H.K."/>
            <person name="Kim D.G."/>
            <person name="Zin H."/>
            <person name="Park J."/>
            <person name="Jung H."/>
            <person name="Kim Y.O."/>
            <person name="Kong H.J."/>
            <person name="Kim J.W."/>
            <person name="Kim Y.S."/>
        </authorList>
    </citation>
    <scope>NUCLEOTIDE SEQUENCE [LARGE SCALE GENOMIC DNA]</scope>
    <source>
        <strain evidence="6 7">YPD9-1</strain>
    </source>
</reference>
<dbReference type="PRINTS" id="PR00625">
    <property type="entry name" value="JDOMAIN"/>
</dbReference>
<dbReference type="SUPFAM" id="SSF46565">
    <property type="entry name" value="Chaperone J-domain"/>
    <property type="match status" value="1"/>
</dbReference>
<organism evidence="6 7">
    <name type="scientific">Paenibacillus hexagrammi</name>
    <dbReference type="NCBI Taxonomy" id="2908839"/>
    <lineage>
        <taxon>Bacteria</taxon>
        <taxon>Bacillati</taxon>
        <taxon>Bacillota</taxon>
        <taxon>Bacilli</taxon>
        <taxon>Bacillales</taxon>
        <taxon>Paenibacillaceae</taxon>
        <taxon>Paenibacillus</taxon>
    </lineage>
</organism>
<feature type="compositionally biased region" description="Basic and acidic residues" evidence="4">
    <location>
        <begin position="55"/>
        <end position="68"/>
    </location>
</feature>
<feature type="compositionally biased region" description="Polar residues" evidence="4">
    <location>
        <begin position="91"/>
        <end position="106"/>
    </location>
</feature>
<dbReference type="InterPro" id="IPR036869">
    <property type="entry name" value="J_dom_sf"/>
</dbReference>
<dbReference type="PANTHER" id="PTHR44145:SF3">
    <property type="entry name" value="DNAJ HOMOLOG SUBFAMILY A MEMBER 3, MITOCHONDRIAL"/>
    <property type="match status" value="1"/>
</dbReference>
<evidence type="ECO:0000256" key="3">
    <source>
        <dbReference type="ARBA" id="ARBA00023186"/>
    </source>
</evidence>
<keyword evidence="2" id="KW-0346">Stress response</keyword>
<keyword evidence="3" id="KW-0143">Chaperone</keyword>
<keyword evidence="1" id="KW-0235">DNA replication</keyword>
<proteinExistence type="predicted"/>
<dbReference type="EMBL" id="CP090978">
    <property type="protein sequence ID" value="UJF32221.1"/>
    <property type="molecule type" value="Genomic_DNA"/>
</dbReference>
<dbReference type="PROSITE" id="PS50076">
    <property type="entry name" value="DNAJ_2"/>
    <property type="match status" value="1"/>
</dbReference>
<feature type="region of interest" description="Disordered" evidence="4">
    <location>
        <begin position="24"/>
        <end position="135"/>
    </location>
</feature>
<evidence type="ECO:0000313" key="7">
    <source>
        <dbReference type="Proteomes" id="UP001649230"/>
    </source>
</evidence>
<gene>
    <name evidence="6" type="ORF">L0M14_21225</name>
</gene>
<dbReference type="RefSeq" id="WP_235118565.1">
    <property type="nucleotide sequence ID" value="NZ_CP090978.1"/>
</dbReference>